<dbReference type="EMBL" id="CDMY01000839">
    <property type="protein sequence ID" value="CEM34903.1"/>
    <property type="molecule type" value="Genomic_DNA"/>
</dbReference>
<gene>
    <name evidence="1" type="ORF">Vbra_434</name>
</gene>
<organism evidence="1 2">
    <name type="scientific">Vitrella brassicaformis (strain CCMP3155)</name>
    <dbReference type="NCBI Taxonomy" id="1169540"/>
    <lineage>
        <taxon>Eukaryota</taxon>
        <taxon>Sar</taxon>
        <taxon>Alveolata</taxon>
        <taxon>Colpodellida</taxon>
        <taxon>Vitrellaceae</taxon>
        <taxon>Vitrella</taxon>
    </lineage>
</organism>
<dbReference type="VEuPathDB" id="CryptoDB:Vbra_434"/>
<dbReference type="Proteomes" id="UP000041254">
    <property type="component" value="Unassembled WGS sequence"/>
</dbReference>
<name>A0A0G4GVH6_VITBC</name>
<accession>A0A0G4GVH6</accession>
<reference evidence="1 2" key="1">
    <citation type="submission" date="2014-11" db="EMBL/GenBank/DDBJ databases">
        <authorList>
            <person name="Zhu J."/>
            <person name="Qi W."/>
            <person name="Song R."/>
        </authorList>
    </citation>
    <scope>NUCLEOTIDE SEQUENCE [LARGE SCALE GENOMIC DNA]</scope>
</reference>
<evidence type="ECO:0000313" key="2">
    <source>
        <dbReference type="Proteomes" id="UP000041254"/>
    </source>
</evidence>
<keyword evidence="2" id="KW-1185">Reference proteome</keyword>
<dbReference type="AlphaFoldDB" id="A0A0G4GVH6"/>
<sequence length="83" mass="9052">MVSADVPDSVLNTPSSICKAADRVSVYHASNDRALKHSLGKLEGGTRVGRLGPAAMDKVHKNVWEIDCSSFNIRLNWPLGNNY</sequence>
<dbReference type="InParanoid" id="A0A0G4GVH6"/>
<evidence type="ECO:0000313" key="1">
    <source>
        <dbReference type="EMBL" id="CEM34903.1"/>
    </source>
</evidence>
<proteinExistence type="predicted"/>
<protein>
    <submittedName>
        <fullName evidence="1">Uncharacterized protein</fullName>
    </submittedName>
</protein>